<keyword evidence="1" id="KW-0804">Transcription</keyword>
<sequence length="1709" mass="192143">MNQTTEVTTESVKAVWFSILTDDEVRKYSFLRITEPKLLDSVGRPLPGGLYDPTLGPLDETSLCKTCGQRQFLCPGHFGHIDLVCPIYNPLLFNFLYNLLQRTCFFCHHFRAGGREVEKCVAQLKLIIKGDIVAAKSLDSDLPTESSNPEDSDGSHKSSCTTVHPCTQYDNVNHLRPQEWTSLQSAEAKSVLRDFLKIKTTKCKNCKAKNPSISKPTFGWIHMSGMPRAHIRANIIRGCNLGESFSAGAGDETEADVEDASDVDTPETHASDRVSPAPRRHKKGLDRMSYDYKKQKDLFSGPLLPTEAKNIVKNLWENEFELCSFISDMQQQGFAKKAGHHIFFLETILVPPIKFRLPTKGGDSVMEHPQTVLLSKVLQCNIYLGNAYVNQSEHAKTIARWMELQQSVNVFFDGKTAAGQRDQASGICQLLEKKEGLFRQKLMGKRVNFACRSVISPDPYLAVNEIGIPPYFALRLTYPERVTSWNVTKLRDSIVNGPEVHPGATHYLDKLSTMKLPPSKKMRISISRKLPSSRGAIMQAGKDPDYEFEGKIVYRHLQDGDIVLVNRQPTLHKPSIMAHVVRVLKGEKTLRMHYANCSTYNADFDGDEMNVHFPQDEISRAEAYNIVNANNQYVRPSNGDPLRALIQDHIVSAAVLTKKDTFLSRDEFYQLLYSSGVSSSGLGSFSSKPGQKVLMSSSEQEVLSLPPTIWKPEPLWTGKQVITAVLNHITRGRPTFTVEKGGKIPQDFFKTRFNADKRSDKKSDKGKLRKKGKMDKDKPNKEKEADENKSKQKELTEEKLLIYKNDLVRGVIDKAQFADYGLIHTVQELYGSNTAGTLLSALSRLFTVFLQMHGFTCGVDDLLIVKEKDRERKNHLESSERIGKKIHLEALDLGDDAEIDPVKLQSEIEKTIRGGGDVALAYFDMKMTSELNKHTSSPVINELLSEGLLKPTGKNCISLMTTSGAKGSKVNFQQISSHLGQQELEGKRVPRMVSGKTLPSFYPWDWAPRAGGFIIDRFLTGLRPQEYYFHCMAGREGLVDTAVKTSRSGYLQRCLIKNLECLKICYDYSVRDADGSIIQFRYGEDGVDVHQTSFISKFEALAANKDMIYKKCDDEFDASNGYIMELPDALKDKAEKFTDKLLSNDLFCHKLVKKDFFKLLKHKYVLSLAQPGEPVGLLAAQSVGEPSTQMTLNTFHLAGRGEMNVTLGIPRLQEILTIASKDIKTPVMTCPFQVGKTEEDAKRIADKLKKITVADIVERIDVDIKAFTCHDGQMCTVYVLKMKLYKPKSYPRYTNITVEDWEEILEVVFVRELEDAIQNHLLLLSKISGIKNSVSGSSSKAANEMDEEVSGIGSQHRGDNDDVDDEYGEDAEDLGMDAQKHKQRATDEKDYEDDSEEEQSEGVSLAGFGSEIDQAENESEHDQALNEVDNDQSEKEVENEIEISKHEASKNLKASMRNLSKKKTKSETKRKRVRAKLVKKETDRAIYVAAKGMHFEAHFKFINEPHILLAQIARHTANKVYIQSSGKIDQCQVTNCKESQVIYYGKDPKKREDIKPEEKEKVQALHTTGVDFHALWRLQDFLDVRYVYSNNIQGMLETYGVEAARETIIREIKHVFGSYGISVNSRHLSVIADYMTHSGGYRPMSRLGGIAESVSPFSKMTFETASKFIVEAASYGEVDKLETPSARICLGLPVKMGTGSFDLMHKVEV</sequence>
<keyword evidence="1" id="KW-0240">DNA-directed RNA polymerase</keyword>
<organism evidence="1 2">
    <name type="scientific">Melia azedarach</name>
    <name type="common">Chinaberry tree</name>
    <dbReference type="NCBI Taxonomy" id="155640"/>
    <lineage>
        <taxon>Eukaryota</taxon>
        <taxon>Viridiplantae</taxon>
        <taxon>Streptophyta</taxon>
        <taxon>Embryophyta</taxon>
        <taxon>Tracheophyta</taxon>
        <taxon>Spermatophyta</taxon>
        <taxon>Magnoliopsida</taxon>
        <taxon>eudicotyledons</taxon>
        <taxon>Gunneridae</taxon>
        <taxon>Pentapetalae</taxon>
        <taxon>rosids</taxon>
        <taxon>malvids</taxon>
        <taxon>Sapindales</taxon>
        <taxon>Meliaceae</taxon>
        <taxon>Melia</taxon>
    </lineage>
</organism>
<accession>A0ACC1X4S8</accession>
<dbReference type="Proteomes" id="UP001164539">
    <property type="component" value="Chromosome 11"/>
</dbReference>
<name>A0ACC1X4S8_MELAZ</name>
<protein>
    <submittedName>
        <fullName evidence="1">DNA-directed RNA polymerase subunit</fullName>
    </submittedName>
</protein>
<proteinExistence type="predicted"/>
<dbReference type="EMBL" id="CM051404">
    <property type="protein sequence ID" value="KAJ4706450.1"/>
    <property type="molecule type" value="Genomic_DNA"/>
</dbReference>
<reference evidence="1 2" key="1">
    <citation type="journal article" date="2023" name="Science">
        <title>Complex scaffold remodeling in plant triterpene biosynthesis.</title>
        <authorList>
            <person name="De La Pena R."/>
            <person name="Hodgson H."/>
            <person name="Liu J.C."/>
            <person name="Stephenson M.J."/>
            <person name="Martin A.C."/>
            <person name="Owen C."/>
            <person name="Harkess A."/>
            <person name="Leebens-Mack J."/>
            <person name="Jimenez L.E."/>
            <person name="Osbourn A."/>
            <person name="Sattely E.S."/>
        </authorList>
    </citation>
    <scope>NUCLEOTIDE SEQUENCE [LARGE SCALE GENOMIC DNA]</scope>
    <source>
        <strain evidence="2">cv. JPN11</strain>
        <tissue evidence="1">Leaf</tissue>
    </source>
</reference>
<evidence type="ECO:0000313" key="1">
    <source>
        <dbReference type="EMBL" id="KAJ4706450.1"/>
    </source>
</evidence>
<keyword evidence="2" id="KW-1185">Reference proteome</keyword>
<gene>
    <name evidence="1" type="ORF">OWV82_020092</name>
</gene>
<evidence type="ECO:0000313" key="2">
    <source>
        <dbReference type="Proteomes" id="UP001164539"/>
    </source>
</evidence>
<comment type="caution">
    <text evidence="1">The sequence shown here is derived from an EMBL/GenBank/DDBJ whole genome shotgun (WGS) entry which is preliminary data.</text>
</comment>